<dbReference type="EMBL" id="LDOT01000006">
    <property type="protein sequence ID" value="KLV07037.1"/>
    <property type="molecule type" value="Genomic_DNA"/>
</dbReference>
<name>A0A0J1JXL4_9GAMM</name>
<dbReference type="PATRIC" id="fig|1195763.3.peg.1184"/>
<dbReference type="Proteomes" id="UP000036097">
    <property type="component" value="Unassembled WGS sequence"/>
</dbReference>
<accession>A0A0J1JXL4</accession>
<sequence length="119" mass="13182">MINPMKMLGSVKSVTRIGQESVKTTIYAGLGAYKMGLEQVGMAQHLAQSRFNGLVKKGEEAESELLERVNDTREMLADQVETGINRALKTSCGLDRERLTHLEAKLDRMQAVINGMTDK</sequence>
<comment type="caution">
    <text evidence="1">The sequence shown here is derived from an EMBL/GenBank/DDBJ whole genome shotgun (WGS) entry which is preliminary data.</text>
</comment>
<gene>
    <name evidence="1" type="ORF">ABT56_05590</name>
</gene>
<dbReference type="AlphaFoldDB" id="A0A0J1JXL4"/>
<evidence type="ECO:0000313" key="1">
    <source>
        <dbReference type="EMBL" id="KLV07037.1"/>
    </source>
</evidence>
<protein>
    <recommendedName>
        <fullName evidence="3">Phasin family protein</fullName>
    </recommendedName>
</protein>
<proteinExistence type="predicted"/>
<organism evidence="1 2">
    <name type="scientific">Photobacterium aquae</name>
    <dbReference type="NCBI Taxonomy" id="1195763"/>
    <lineage>
        <taxon>Bacteria</taxon>
        <taxon>Pseudomonadati</taxon>
        <taxon>Pseudomonadota</taxon>
        <taxon>Gammaproteobacteria</taxon>
        <taxon>Vibrionales</taxon>
        <taxon>Vibrionaceae</taxon>
        <taxon>Photobacterium</taxon>
    </lineage>
</organism>
<reference evidence="1 2" key="1">
    <citation type="submission" date="2015-05" db="EMBL/GenBank/DDBJ databases">
        <title>Photobacterium galathea sp. nov.</title>
        <authorList>
            <person name="Machado H."/>
            <person name="Gram L."/>
        </authorList>
    </citation>
    <scope>NUCLEOTIDE SEQUENCE [LARGE SCALE GENOMIC DNA]</scope>
    <source>
        <strain evidence="1 2">CGMCC 1.12159</strain>
    </source>
</reference>
<evidence type="ECO:0000313" key="2">
    <source>
        <dbReference type="Proteomes" id="UP000036097"/>
    </source>
</evidence>
<dbReference type="RefSeq" id="WP_047877888.1">
    <property type="nucleotide sequence ID" value="NZ_LDOT01000006.1"/>
</dbReference>
<keyword evidence="2" id="KW-1185">Reference proteome</keyword>
<dbReference type="STRING" id="1195763.ABT56_05590"/>
<evidence type="ECO:0008006" key="3">
    <source>
        <dbReference type="Google" id="ProtNLM"/>
    </source>
</evidence>
<dbReference type="OrthoDB" id="5815832at2"/>
<dbReference type="NCBIfam" id="NF047773">
    <property type="entry name" value="phas_rel_Lepto"/>
    <property type="match status" value="1"/>
</dbReference>